<keyword evidence="11" id="KW-1185">Reference proteome</keyword>
<keyword evidence="3" id="KW-0677">Repeat</keyword>
<gene>
    <name evidence="10" type="ORF">KFK09_002930</name>
</gene>
<keyword evidence="5 7" id="KW-0040">ANK repeat</keyword>
<dbReference type="EMBL" id="JAGYWB010000003">
    <property type="protein sequence ID" value="KAI0527330.1"/>
    <property type="molecule type" value="Genomic_DNA"/>
</dbReference>
<dbReference type="OrthoDB" id="10040922at2759"/>
<accession>A0A8T3C7P6</accession>
<evidence type="ECO:0000256" key="8">
    <source>
        <dbReference type="SAM" id="Phobius"/>
    </source>
</evidence>
<feature type="domain" description="PGG" evidence="9">
    <location>
        <begin position="200"/>
        <end position="315"/>
    </location>
</feature>
<evidence type="ECO:0000256" key="5">
    <source>
        <dbReference type="ARBA" id="ARBA00023043"/>
    </source>
</evidence>
<evidence type="ECO:0000313" key="11">
    <source>
        <dbReference type="Proteomes" id="UP000829196"/>
    </source>
</evidence>
<dbReference type="SMART" id="SM00248">
    <property type="entry name" value="ANK"/>
    <property type="match status" value="4"/>
</dbReference>
<feature type="repeat" description="ANK" evidence="7">
    <location>
        <begin position="108"/>
        <end position="132"/>
    </location>
</feature>
<dbReference type="PANTHER" id="PTHR24186">
    <property type="entry name" value="PROTEIN PHOSPHATASE 1 REGULATORY SUBUNIT"/>
    <property type="match status" value="1"/>
</dbReference>
<dbReference type="PROSITE" id="PS50088">
    <property type="entry name" value="ANK_REPEAT"/>
    <property type="match status" value="2"/>
</dbReference>
<keyword evidence="2 8" id="KW-0812">Transmembrane</keyword>
<dbReference type="Gene3D" id="1.25.40.20">
    <property type="entry name" value="Ankyrin repeat-containing domain"/>
    <property type="match status" value="1"/>
</dbReference>
<dbReference type="InterPro" id="IPR026961">
    <property type="entry name" value="PGG_dom"/>
</dbReference>
<dbReference type="Proteomes" id="UP000829196">
    <property type="component" value="Unassembled WGS sequence"/>
</dbReference>
<dbReference type="GO" id="GO:0005886">
    <property type="term" value="C:plasma membrane"/>
    <property type="evidence" value="ECO:0007669"/>
    <property type="project" value="TreeGrafter"/>
</dbReference>
<keyword evidence="6 8" id="KW-0472">Membrane</keyword>
<comment type="caution">
    <text evidence="10">The sequence shown here is derived from an EMBL/GenBank/DDBJ whole genome shotgun (WGS) entry which is preliminary data.</text>
</comment>
<dbReference type="PANTHER" id="PTHR24186:SF50">
    <property type="entry name" value="ANKYRIN REPEAT-CONTAINING PROTEIN ITN1-LIKE ISOFORM X1"/>
    <property type="match status" value="1"/>
</dbReference>
<sequence length="355" mass="38916">MPPKAAPFTIYAVSLRDVNMVRLLLQANATVAHLLDDNGLSAIHIAASKDYTEVIREILCHCPDATELTDGDGNTFLHVAAKKGATAVVKLVLSNPLFIHSINETNHEGNTPLHVAAMNHNIEIVQLLLSHSIVNKNVINCKGLTPLDVALSIDASKFGFIRTTMIKAFRSADTRFGLRRMDIMMYDDQGSLEEELDRHRAMTNNLALVAVLIATVTFAAAFTLPGGYNSDDNNQGQGMAILAKKLVFKVFLISNTIAMTSSIFVTFLLIYSSSPDYSSSPERDLRMGVIIIAMRFVQVALGGMLVAFSMGIYVVVVSQCSWLAYLICGMTISVPIIVWTLDDIIWAHWLKQKGT</sequence>
<reference evidence="10" key="1">
    <citation type="journal article" date="2022" name="Front. Genet.">
        <title>Chromosome-Scale Assembly of the Dendrobium nobile Genome Provides Insights Into the Molecular Mechanism of the Biosynthesis of the Medicinal Active Ingredient of Dendrobium.</title>
        <authorList>
            <person name="Xu Q."/>
            <person name="Niu S.-C."/>
            <person name="Li K.-L."/>
            <person name="Zheng P.-J."/>
            <person name="Zhang X.-J."/>
            <person name="Jia Y."/>
            <person name="Liu Y."/>
            <person name="Niu Y.-X."/>
            <person name="Yu L.-H."/>
            <person name="Chen D.-F."/>
            <person name="Zhang G.-Q."/>
        </authorList>
    </citation>
    <scope>NUCLEOTIDE SEQUENCE</scope>
    <source>
        <tissue evidence="10">Leaf</tissue>
    </source>
</reference>
<evidence type="ECO:0000256" key="4">
    <source>
        <dbReference type="ARBA" id="ARBA00022989"/>
    </source>
</evidence>
<dbReference type="InterPro" id="IPR002110">
    <property type="entry name" value="Ankyrin_rpt"/>
</dbReference>
<feature type="transmembrane region" description="Helical" evidence="8">
    <location>
        <begin position="246"/>
        <end position="271"/>
    </location>
</feature>
<dbReference type="AlphaFoldDB" id="A0A8T3C7P6"/>
<dbReference type="InterPro" id="IPR036770">
    <property type="entry name" value="Ankyrin_rpt-contain_sf"/>
</dbReference>
<proteinExistence type="predicted"/>
<evidence type="ECO:0000256" key="6">
    <source>
        <dbReference type="ARBA" id="ARBA00023136"/>
    </source>
</evidence>
<dbReference type="SUPFAM" id="SSF48403">
    <property type="entry name" value="Ankyrin repeat"/>
    <property type="match status" value="1"/>
</dbReference>
<dbReference type="Pfam" id="PF12796">
    <property type="entry name" value="Ank_2"/>
    <property type="match status" value="2"/>
</dbReference>
<evidence type="ECO:0000256" key="1">
    <source>
        <dbReference type="ARBA" id="ARBA00004141"/>
    </source>
</evidence>
<protein>
    <recommendedName>
        <fullName evidence="9">PGG domain-containing protein</fullName>
    </recommendedName>
</protein>
<feature type="transmembrane region" description="Helical" evidence="8">
    <location>
        <begin position="206"/>
        <end position="226"/>
    </location>
</feature>
<feature type="transmembrane region" description="Helical" evidence="8">
    <location>
        <begin position="292"/>
        <end position="316"/>
    </location>
</feature>
<keyword evidence="4 8" id="KW-1133">Transmembrane helix</keyword>
<comment type="subcellular location">
    <subcellularLocation>
        <location evidence="1">Membrane</location>
        <topology evidence="1">Multi-pass membrane protein</topology>
    </subcellularLocation>
</comment>
<dbReference type="Pfam" id="PF13962">
    <property type="entry name" value="PGG"/>
    <property type="match status" value="1"/>
</dbReference>
<organism evidence="10 11">
    <name type="scientific">Dendrobium nobile</name>
    <name type="common">Orchid</name>
    <dbReference type="NCBI Taxonomy" id="94219"/>
    <lineage>
        <taxon>Eukaryota</taxon>
        <taxon>Viridiplantae</taxon>
        <taxon>Streptophyta</taxon>
        <taxon>Embryophyta</taxon>
        <taxon>Tracheophyta</taxon>
        <taxon>Spermatophyta</taxon>
        <taxon>Magnoliopsida</taxon>
        <taxon>Liliopsida</taxon>
        <taxon>Asparagales</taxon>
        <taxon>Orchidaceae</taxon>
        <taxon>Epidendroideae</taxon>
        <taxon>Malaxideae</taxon>
        <taxon>Dendrobiinae</taxon>
        <taxon>Dendrobium</taxon>
    </lineage>
</organism>
<dbReference type="PROSITE" id="PS50297">
    <property type="entry name" value="ANK_REP_REGION"/>
    <property type="match status" value="2"/>
</dbReference>
<feature type="transmembrane region" description="Helical" evidence="8">
    <location>
        <begin position="322"/>
        <end position="341"/>
    </location>
</feature>
<dbReference type="SMR" id="A0A8T3C7P6"/>
<evidence type="ECO:0000259" key="9">
    <source>
        <dbReference type="Pfam" id="PF13962"/>
    </source>
</evidence>
<evidence type="ECO:0000256" key="7">
    <source>
        <dbReference type="PROSITE-ProRule" id="PRU00023"/>
    </source>
</evidence>
<evidence type="ECO:0000256" key="2">
    <source>
        <dbReference type="ARBA" id="ARBA00022692"/>
    </source>
</evidence>
<evidence type="ECO:0000313" key="10">
    <source>
        <dbReference type="EMBL" id="KAI0527330.1"/>
    </source>
</evidence>
<evidence type="ECO:0000256" key="3">
    <source>
        <dbReference type="ARBA" id="ARBA00022737"/>
    </source>
</evidence>
<feature type="repeat" description="ANK" evidence="7">
    <location>
        <begin position="72"/>
        <end position="104"/>
    </location>
</feature>
<name>A0A8T3C7P6_DENNO</name>